<organism evidence="10 11">
    <name type="scientific">Acetobacterium paludosum</name>
    <dbReference type="NCBI Taxonomy" id="52693"/>
    <lineage>
        <taxon>Bacteria</taxon>
        <taxon>Bacillati</taxon>
        <taxon>Bacillota</taxon>
        <taxon>Clostridia</taxon>
        <taxon>Eubacteriales</taxon>
        <taxon>Eubacteriaceae</taxon>
        <taxon>Acetobacterium</taxon>
    </lineage>
</organism>
<dbReference type="InterPro" id="IPR028976">
    <property type="entry name" value="CheC-like_sf"/>
</dbReference>
<evidence type="ECO:0000256" key="7">
    <source>
        <dbReference type="SAM" id="MobiDB-lite"/>
    </source>
</evidence>
<feature type="region of interest" description="Disordered" evidence="7">
    <location>
        <begin position="204"/>
        <end position="250"/>
    </location>
</feature>
<dbReference type="OrthoDB" id="9773459at2"/>
<dbReference type="InterPro" id="IPR051469">
    <property type="entry name" value="FliN/MopA/SpaO"/>
</dbReference>
<keyword evidence="5" id="KW-0283">Flagellar rotation</keyword>
<dbReference type="InterPro" id="IPR012826">
    <property type="entry name" value="FliN"/>
</dbReference>
<dbReference type="InterPro" id="IPR036429">
    <property type="entry name" value="SpoA-like_sf"/>
</dbReference>
<comment type="subcellular location">
    <subcellularLocation>
        <location evidence="1">Cell membrane</location>
        <topology evidence="1">Peripheral membrane protein</topology>
        <orientation evidence="1">Cytoplasmic side</orientation>
    </subcellularLocation>
</comment>
<dbReference type="GO" id="GO:0009425">
    <property type="term" value="C:bacterial-type flagellum basal body"/>
    <property type="evidence" value="ECO:0007669"/>
    <property type="project" value="InterPro"/>
</dbReference>
<feature type="domain" description="CheC-like protein" evidence="9">
    <location>
        <begin position="14"/>
        <end position="49"/>
    </location>
</feature>
<keyword evidence="10" id="KW-0966">Cell projection</keyword>
<feature type="domain" description="Flagellar motor switch protein FliN-like C-terminal" evidence="8">
    <location>
        <begin position="295"/>
        <end position="365"/>
    </location>
</feature>
<dbReference type="InterPro" id="IPR007597">
    <property type="entry name" value="CheC"/>
</dbReference>
<name>A0A923HVZ4_9FIRM</name>
<dbReference type="Pfam" id="PF04509">
    <property type="entry name" value="CheC"/>
    <property type="match status" value="2"/>
</dbReference>
<dbReference type="GO" id="GO:0016787">
    <property type="term" value="F:hydrolase activity"/>
    <property type="evidence" value="ECO:0007669"/>
    <property type="project" value="InterPro"/>
</dbReference>
<dbReference type="InterPro" id="IPR001172">
    <property type="entry name" value="FliN_T3SS_HrcQb"/>
</dbReference>
<sequence>MTETETNTEKLTSMEIDVIGEVMNISMGTAATAMSTILNTKVNITTPKIETIGVDEFEFTQLEPVIGVLINYVEGIEGANVLLLKEADMKKILSQLFDMESSDDIEFDEISKSAIGEIMNQMMGAAAGALASFLGRVVNISPPVLLDTTNNKSIKELFSLKGENLVSINFHLSIDGLVESEFISAMEPALAREIVEMSMGASGIDDEEEVPVVPEEVPPQPSPVQPEPVRPEVQYEAPSPPRQQAPPSTRVVKNEQAEVNSYVSQQQPVQVTAYEYKPLGEEQKGETITGNNLDLLMSVPIQITVELGKTRKKIKDIADLTLGNIIELDRQAGDQVDVIANGRLIAKGDVVVVDDNYSVKITEIIKVKEEMNQKK</sequence>
<evidence type="ECO:0000256" key="6">
    <source>
        <dbReference type="ARBA" id="ARBA00023136"/>
    </source>
</evidence>
<dbReference type="Proteomes" id="UP000616595">
    <property type="component" value="Unassembled WGS sequence"/>
</dbReference>
<dbReference type="CDD" id="cd17907">
    <property type="entry name" value="FliY_FliN-Y"/>
    <property type="match status" value="1"/>
</dbReference>
<evidence type="ECO:0000256" key="4">
    <source>
        <dbReference type="ARBA" id="ARBA00022500"/>
    </source>
</evidence>
<comment type="similarity">
    <text evidence="2">Belongs to the FliN/MopA/SpaO family.</text>
</comment>
<comment type="caution">
    <text evidence="10">The sequence shown here is derived from an EMBL/GenBank/DDBJ whole genome shotgun (WGS) entry which is preliminary data.</text>
</comment>
<dbReference type="EMBL" id="WJBD01000011">
    <property type="protein sequence ID" value="MBC3888647.1"/>
    <property type="molecule type" value="Genomic_DNA"/>
</dbReference>
<dbReference type="SUPFAM" id="SSF103039">
    <property type="entry name" value="CheC-like"/>
    <property type="match status" value="1"/>
</dbReference>
<evidence type="ECO:0000256" key="2">
    <source>
        <dbReference type="ARBA" id="ARBA00009226"/>
    </source>
</evidence>
<protein>
    <submittedName>
        <fullName evidence="10">Flagellar motor switch phosphatase FliY</fullName>
    </submittedName>
</protein>
<keyword evidence="10" id="KW-0969">Cilium</keyword>
<dbReference type="InterPro" id="IPR001543">
    <property type="entry name" value="FliN-like_C"/>
</dbReference>
<dbReference type="Pfam" id="PF01052">
    <property type="entry name" value="FliMN_C"/>
    <property type="match status" value="1"/>
</dbReference>
<dbReference type="Gene3D" id="2.30.330.10">
    <property type="entry name" value="SpoA-like"/>
    <property type="match status" value="1"/>
</dbReference>
<dbReference type="GO" id="GO:0071973">
    <property type="term" value="P:bacterial-type flagellum-dependent cell motility"/>
    <property type="evidence" value="ECO:0007669"/>
    <property type="project" value="InterPro"/>
</dbReference>
<evidence type="ECO:0000313" key="10">
    <source>
        <dbReference type="EMBL" id="MBC3888647.1"/>
    </source>
</evidence>
<dbReference type="GO" id="GO:0006935">
    <property type="term" value="P:chemotaxis"/>
    <property type="evidence" value="ECO:0007669"/>
    <property type="project" value="UniProtKB-KW"/>
</dbReference>
<dbReference type="PANTHER" id="PTHR43484:SF1">
    <property type="entry name" value="FLAGELLAR MOTOR SWITCH PROTEIN FLIN"/>
    <property type="match status" value="1"/>
</dbReference>
<dbReference type="SUPFAM" id="SSF101801">
    <property type="entry name" value="Surface presentation of antigens (SPOA)"/>
    <property type="match status" value="1"/>
</dbReference>
<feature type="domain" description="CheC-like protein" evidence="9">
    <location>
        <begin position="110"/>
        <end position="145"/>
    </location>
</feature>
<reference evidence="10" key="2">
    <citation type="submission" date="2020-10" db="EMBL/GenBank/DDBJ databases">
        <title>Comparative genomics of the Acetobacterium genus.</title>
        <authorList>
            <person name="Marshall C."/>
            <person name="May H."/>
            <person name="Norman S."/>
        </authorList>
    </citation>
    <scope>NUCLEOTIDE SEQUENCE</scope>
    <source>
        <strain evidence="10">DER-2019</strain>
    </source>
</reference>
<dbReference type="PANTHER" id="PTHR43484">
    <property type="match status" value="1"/>
</dbReference>
<evidence type="ECO:0000259" key="8">
    <source>
        <dbReference type="Pfam" id="PF01052"/>
    </source>
</evidence>
<accession>A0A923HVZ4</accession>
<reference evidence="10" key="1">
    <citation type="submission" date="2019-10" db="EMBL/GenBank/DDBJ databases">
        <authorList>
            <person name="Ross D.E."/>
            <person name="Gulliver D."/>
        </authorList>
    </citation>
    <scope>NUCLEOTIDE SEQUENCE</scope>
    <source>
        <strain evidence="10">DER-2019</strain>
    </source>
</reference>
<keyword evidence="11" id="KW-1185">Reference proteome</keyword>
<dbReference type="NCBIfam" id="NF005995">
    <property type="entry name" value="PRK08119.1"/>
    <property type="match status" value="1"/>
</dbReference>
<keyword evidence="10" id="KW-0282">Flagellum</keyword>
<dbReference type="NCBIfam" id="TIGR02480">
    <property type="entry name" value="fliN"/>
    <property type="match status" value="1"/>
</dbReference>
<proteinExistence type="inferred from homology"/>
<evidence type="ECO:0000313" key="11">
    <source>
        <dbReference type="Proteomes" id="UP000616595"/>
    </source>
</evidence>
<dbReference type="PRINTS" id="PR00956">
    <property type="entry name" value="FLGMOTORFLIN"/>
</dbReference>
<keyword evidence="6" id="KW-0472">Membrane</keyword>
<dbReference type="AlphaFoldDB" id="A0A923HVZ4"/>
<dbReference type="Gene3D" id="3.40.1550.10">
    <property type="entry name" value="CheC-like"/>
    <property type="match status" value="1"/>
</dbReference>
<feature type="compositionally biased region" description="Pro residues" evidence="7">
    <location>
        <begin position="216"/>
        <end position="228"/>
    </location>
</feature>
<evidence type="ECO:0000259" key="9">
    <source>
        <dbReference type="Pfam" id="PF04509"/>
    </source>
</evidence>
<evidence type="ECO:0000256" key="1">
    <source>
        <dbReference type="ARBA" id="ARBA00004413"/>
    </source>
</evidence>
<dbReference type="RefSeq" id="WP_148568220.1">
    <property type="nucleotide sequence ID" value="NZ_RXYA01000015.1"/>
</dbReference>
<gene>
    <name evidence="10" type="primary">fliY</name>
    <name evidence="10" type="ORF">GH810_10030</name>
</gene>
<dbReference type="GO" id="GO:0005886">
    <property type="term" value="C:plasma membrane"/>
    <property type="evidence" value="ECO:0007669"/>
    <property type="project" value="UniProtKB-SubCell"/>
</dbReference>
<keyword evidence="4" id="KW-0145">Chemotaxis</keyword>
<evidence type="ECO:0000256" key="5">
    <source>
        <dbReference type="ARBA" id="ARBA00022779"/>
    </source>
</evidence>
<evidence type="ECO:0000256" key="3">
    <source>
        <dbReference type="ARBA" id="ARBA00022475"/>
    </source>
</evidence>
<keyword evidence="3" id="KW-1003">Cell membrane</keyword>
<dbReference type="GO" id="GO:0003774">
    <property type="term" value="F:cytoskeletal motor activity"/>
    <property type="evidence" value="ECO:0007669"/>
    <property type="project" value="InterPro"/>
</dbReference>